<dbReference type="Proteomes" id="UP000008698">
    <property type="component" value="Unassembled WGS sequence"/>
</dbReference>
<feature type="compositionally biased region" description="Polar residues" evidence="1">
    <location>
        <begin position="162"/>
        <end position="176"/>
    </location>
</feature>
<evidence type="ECO:0000256" key="1">
    <source>
        <dbReference type="SAM" id="MobiDB-lite"/>
    </source>
</evidence>
<proteinExistence type="predicted"/>
<dbReference type="KEGG" id="val:VDBG_08807"/>
<evidence type="ECO:0000313" key="2">
    <source>
        <dbReference type="EMBL" id="EEY22697.1"/>
    </source>
</evidence>
<dbReference type="GeneID" id="9534400"/>
<dbReference type="AlphaFoldDB" id="C9SV82"/>
<feature type="region of interest" description="Disordered" evidence="1">
    <location>
        <begin position="135"/>
        <end position="212"/>
    </location>
</feature>
<organism evidence="3">
    <name type="scientific">Verticillium alfalfae (strain VaMs.102 / ATCC MYA-4576 / FGSC 10136)</name>
    <name type="common">Verticillium wilt of alfalfa</name>
    <name type="synonym">Verticillium albo-atrum</name>
    <dbReference type="NCBI Taxonomy" id="526221"/>
    <lineage>
        <taxon>Eukaryota</taxon>
        <taxon>Fungi</taxon>
        <taxon>Dikarya</taxon>
        <taxon>Ascomycota</taxon>
        <taxon>Pezizomycotina</taxon>
        <taxon>Sordariomycetes</taxon>
        <taxon>Hypocreomycetidae</taxon>
        <taxon>Glomerellales</taxon>
        <taxon>Plectosphaerellaceae</taxon>
        <taxon>Verticillium</taxon>
    </lineage>
</organism>
<sequence length="237" mass="26011">MLTGLYLGHRRRYHSKALGGGVGNRPIEGVKDCENDMRETKVAVGKLCTGQKSPTPTSEHHGRADIASWISERFEGRDDVGSCMHTKGPDEQQRGIALRWHVGSNTACDAQRVSLEQKRRTRIVQCSAARHHARRVVDRASGVSAGKESQKKTNHQVLPWPKSSQTRRPTCSSTSGLRAPDAWARPMKPGPVDQEQKCFGSARGSSRDASCSDKSFDRLTWLVAVQSKTPGNSPQDG</sequence>
<name>C9SV82_VERA1</name>
<keyword evidence="3" id="KW-1185">Reference proteome</keyword>
<protein>
    <submittedName>
        <fullName evidence="2">Predicted protein</fullName>
    </submittedName>
</protein>
<reference evidence="3" key="1">
    <citation type="journal article" date="2011" name="PLoS Pathog.">
        <title>Comparative genomics yields insights into niche adaptation of plant vascular wilt pathogens.</title>
        <authorList>
            <person name="Klosterman S.J."/>
            <person name="Subbarao K.V."/>
            <person name="Kang S."/>
            <person name="Veronese P."/>
            <person name="Gold S.E."/>
            <person name="Thomma B.P.H.J."/>
            <person name="Chen Z."/>
            <person name="Henrissat B."/>
            <person name="Lee Y.-H."/>
            <person name="Park J."/>
            <person name="Garcia-Pedrajas M.D."/>
            <person name="Barbara D.J."/>
            <person name="Anchieta A."/>
            <person name="de Jonge R."/>
            <person name="Santhanam P."/>
            <person name="Maruthachalam K."/>
            <person name="Atallah Z."/>
            <person name="Amyotte S.G."/>
            <person name="Paz Z."/>
            <person name="Inderbitzin P."/>
            <person name="Hayes R.J."/>
            <person name="Heiman D.I."/>
            <person name="Young S."/>
            <person name="Zeng Q."/>
            <person name="Engels R."/>
            <person name="Galagan J."/>
            <person name="Cuomo C.A."/>
            <person name="Dobinson K.F."/>
            <person name="Ma L.-J."/>
        </authorList>
    </citation>
    <scope>NUCLEOTIDE SEQUENCE [LARGE SCALE GENOMIC DNA]</scope>
    <source>
        <strain evidence="3">VaMs.102 / ATCC MYA-4576 / FGSC 10136</strain>
    </source>
</reference>
<dbReference type="HOGENOM" id="CLU_1171383_0_0_1"/>
<evidence type="ECO:0000313" key="3">
    <source>
        <dbReference type="Proteomes" id="UP000008698"/>
    </source>
</evidence>
<gene>
    <name evidence="2" type="ORF">VDBG_08807</name>
</gene>
<accession>C9SV82</accession>
<dbReference type="RefSeq" id="XP_003001011.1">
    <property type="nucleotide sequence ID" value="XM_003000965.1"/>
</dbReference>
<dbReference type="EMBL" id="DS985226">
    <property type="protein sequence ID" value="EEY22697.1"/>
    <property type="molecule type" value="Genomic_DNA"/>
</dbReference>